<sequence length="149" mass="16620">MKILGNIISPASDSHMKRFLAHKIQRPVTRHFSPSPKMWVSIRNLRYNVLRNKREGPGIAENARGSTSHPEILEGTDTNTLAIGSPSPLQTVEVHYEDNFNPALFEQDREDDLPPRHKPGSNRVQISPNPVGVLVQSSPHSQSHLPLAL</sequence>
<evidence type="ECO:0000313" key="2">
    <source>
        <dbReference type="EMBL" id="VVB02786.1"/>
    </source>
</evidence>
<evidence type="ECO:0000256" key="1">
    <source>
        <dbReference type="SAM" id="MobiDB-lite"/>
    </source>
</evidence>
<evidence type="ECO:0000313" key="3">
    <source>
        <dbReference type="Proteomes" id="UP000489600"/>
    </source>
</evidence>
<name>A0A565BMH9_9BRAS</name>
<proteinExistence type="predicted"/>
<accession>A0A565BMH9</accession>
<reference evidence="2" key="1">
    <citation type="submission" date="2019-07" db="EMBL/GenBank/DDBJ databases">
        <authorList>
            <person name="Dittberner H."/>
        </authorList>
    </citation>
    <scope>NUCLEOTIDE SEQUENCE [LARGE SCALE GENOMIC DNA]</scope>
</reference>
<dbReference type="AlphaFoldDB" id="A0A565BMH9"/>
<organism evidence="2 3">
    <name type="scientific">Arabis nemorensis</name>
    <dbReference type="NCBI Taxonomy" id="586526"/>
    <lineage>
        <taxon>Eukaryota</taxon>
        <taxon>Viridiplantae</taxon>
        <taxon>Streptophyta</taxon>
        <taxon>Embryophyta</taxon>
        <taxon>Tracheophyta</taxon>
        <taxon>Spermatophyta</taxon>
        <taxon>Magnoliopsida</taxon>
        <taxon>eudicotyledons</taxon>
        <taxon>Gunneridae</taxon>
        <taxon>Pentapetalae</taxon>
        <taxon>rosids</taxon>
        <taxon>malvids</taxon>
        <taxon>Brassicales</taxon>
        <taxon>Brassicaceae</taxon>
        <taxon>Arabideae</taxon>
        <taxon>Arabis</taxon>
    </lineage>
</organism>
<feature type="region of interest" description="Disordered" evidence="1">
    <location>
        <begin position="108"/>
        <end position="149"/>
    </location>
</feature>
<dbReference type="EMBL" id="CABITT030000004">
    <property type="protein sequence ID" value="VVB02786.1"/>
    <property type="molecule type" value="Genomic_DNA"/>
</dbReference>
<comment type="caution">
    <text evidence="2">The sequence shown here is derived from an EMBL/GenBank/DDBJ whole genome shotgun (WGS) entry which is preliminary data.</text>
</comment>
<protein>
    <submittedName>
        <fullName evidence="2">Uncharacterized protein</fullName>
    </submittedName>
</protein>
<gene>
    <name evidence="2" type="ORF">ANE_LOCUS13230</name>
</gene>
<keyword evidence="3" id="KW-1185">Reference proteome</keyword>
<dbReference type="Proteomes" id="UP000489600">
    <property type="component" value="Unassembled WGS sequence"/>
</dbReference>
<feature type="compositionally biased region" description="Polar residues" evidence="1">
    <location>
        <begin position="135"/>
        <end position="149"/>
    </location>
</feature>